<feature type="compositionally biased region" description="Basic and acidic residues" evidence="1">
    <location>
        <begin position="1"/>
        <end position="10"/>
    </location>
</feature>
<evidence type="ECO:0000313" key="3">
    <source>
        <dbReference type="Proteomes" id="UP001266305"/>
    </source>
</evidence>
<gene>
    <name evidence="2" type="ORF">P7K49_006245</name>
</gene>
<protein>
    <submittedName>
        <fullName evidence="2">Uncharacterized protein</fullName>
    </submittedName>
</protein>
<name>A0ABQ9W1W3_SAGOE</name>
<organism evidence="2 3">
    <name type="scientific">Saguinus oedipus</name>
    <name type="common">Cotton-top tamarin</name>
    <name type="synonym">Oedipomidas oedipus</name>
    <dbReference type="NCBI Taxonomy" id="9490"/>
    <lineage>
        <taxon>Eukaryota</taxon>
        <taxon>Metazoa</taxon>
        <taxon>Chordata</taxon>
        <taxon>Craniata</taxon>
        <taxon>Vertebrata</taxon>
        <taxon>Euteleostomi</taxon>
        <taxon>Mammalia</taxon>
        <taxon>Eutheria</taxon>
        <taxon>Euarchontoglires</taxon>
        <taxon>Primates</taxon>
        <taxon>Haplorrhini</taxon>
        <taxon>Platyrrhini</taxon>
        <taxon>Cebidae</taxon>
        <taxon>Callitrichinae</taxon>
        <taxon>Saguinus</taxon>
    </lineage>
</organism>
<accession>A0ABQ9W1W3</accession>
<feature type="compositionally biased region" description="Pro residues" evidence="1">
    <location>
        <begin position="51"/>
        <end position="66"/>
    </location>
</feature>
<sequence length="139" mass="14551">MDPKDLERRVPGRQGFLHSPRHRGGGRPGVPTSRRPQSAGVGGVGRAASPPLLPPPTPSPRSPLPLPFLCRAAQRARPLGVVTSRVESAAAAAAAGESDALAPPRSKPIPGRLWVHGPAAGVSRSRRARSRRPARDVTI</sequence>
<proteinExistence type="predicted"/>
<feature type="region of interest" description="Disordered" evidence="1">
    <location>
        <begin position="90"/>
        <end position="139"/>
    </location>
</feature>
<feature type="region of interest" description="Disordered" evidence="1">
    <location>
        <begin position="1"/>
        <end position="66"/>
    </location>
</feature>
<dbReference type="EMBL" id="JASSZA010000003">
    <property type="protein sequence ID" value="KAK2115619.1"/>
    <property type="molecule type" value="Genomic_DNA"/>
</dbReference>
<dbReference type="Proteomes" id="UP001266305">
    <property type="component" value="Unassembled WGS sequence"/>
</dbReference>
<reference evidence="2 3" key="1">
    <citation type="submission" date="2023-05" db="EMBL/GenBank/DDBJ databases">
        <title>B98-5 Cell Line De Novo Hybrid Assembly: An Optical Mapping Approach.</title>
        <authorList>
            <person name="Kananen K."/>
            <person name="Auerbach J.A."/>
            <person name="Kautto E."/>
            <person name="Blachly J.S."/>
        </authorList>
    </citation>
    <scope>NUCLEOTIDE SEQUENCE [LARGE SCALE GENOMIC DNA]</scope>
    <source>
        <strain evidence="2">B95-8</strain>
        <tissue evidence="2">Cell line</tissue>
    </source>
</reference>
<feature type="non-terminal residue" evidence="2">
    <location>
        <position position="139"/>
    </location>
</feature>
<comment type="caution">
    <text evidence="2">The sequence shown here is derived from an EMBL/GenBank/DDBJ whole genome shotgun (WGS) entry which is preliminary data.</text>
</comment>
<evidence type="ECO:0000256" key="1">
    <source>
        <dbReference type="SAM" id="MobiDB-lite"/>
    </source>
</evidence>
<evidence type="ECO:0000313" key="2">
    <source>
        <dbReference type="EMBL" id="KAK2115619.1"/>
    </source>
</evidence>
<keyword evidence="3" id="KW-1185">Reference proteome</keyword>